<evidence type="ECO:0000313" key="4">
    <source>
        <dbReference type="Proteomes" id="UP000029553"/>
    </source>
</evidence>
<reference evidence="3 4" key="1">
    <citation type="submission" date="2013-09" db="EMBL/GenBank/DDBJ databases">
        <title>High correlation between genotypes and phenotypes of environmental bacteria Comamonas testosteroni strains.</title>
        <authorList>
            <person name="Liu L."/>
            <person name="Zhu W."/>
            <person name="Xia X."/>
            <person name="Xu B."/>
            <person name="Luo M."/>
            <person name="Wang G."/>
        </authorList>
    </citation>
    <scope>NUCLEOTIDE SEQUENCE [LARGE SCALE GENOMIC DNA]</scope>
    <source>
        <strain evidence="3 4">JL40</strain>
    </source>
</reference>
<dbReference type="GO" id="GO:0003677">
    <property type="term" value="F:DNA binding"/>
    <property type="evidence" value="ECO:0007669"/>
    <property type="project" value="InterPro"/>
</dbReference>
<dbReference type="Proteomes" id="UP000029553">
    <property type="component" value="Unassembled WGS sequence"/>
</dbReference>
<feature type="region of interest" description="Disordered" evidence="1">
    <location>
        <begin position="114"/>
        <end position="133"/>
    </location>
</feature>
<protein>
    <submittedName>
        <fullName evidence="3">Histone</fullName>
    </submittedName>
</protein>
<dbReference type="InterPro" id="IPR027444">
    <property type="entry name" value="H-NS_C_dom"/>
</dbReference>
<evidence type="ECO:0000313" key="3">
    <source>
        <dbReference type="EMBL" id="KGH30903.1"/>
    </source>
</evidence>
<comment type="caution">
    <text evidence="3">The sequence shown here is derived from an EMBL/GenBank/DDBJ whole genome shotgun (WGS) entry which is preliminary data.</text>
</comment>
<evidence type="ECO:0000259" key="2">
    <source>
        <dbReference type="Pfam" id="PF00816"/>
    </source>
</evidence>
<dbReference type="Gene3D" id="4.10.430.30">
    <property type="match status" value="1"/>
</dbReference>
<name>A0A096G8D4_COMTE</name>
<dbReference type="EMBL" id="AWOR01000037">
    <property type="protein sequence ID" value="KGH30903.1"/>
    <property type="molecule type" value="Genomic_DNA"/>
</dbReference>
<dbReference type="SUPFAM" id="SSF81273">
    <property type="entry name" value="H-NS histone-like proteins"/>
    <property type="match status" value="1"/>
</dbReference>
<dbReference type="Pfam" id="PF00816">
    <property type="entry name" value="Histone_HNS"/>
    <property type="match status" value="1"/>
</dbReference>
<organism evidence="3 4">
    <name type="scientific">Comamonas testosteroni</name>
    <name type="common">Pseudomonas testosteroni</name>
    <dbReference type="NCBI Taxonomy" id="285"/>
    <lineage>
        <taxon>Bacteria</taxon>
        <taxon>Pseudomonadati</taxon>
        <taxon>Pseudomonadota</taxon>
        <taxon>Betaproteobacteria</taxon>
        <taxon>Burkholderiales</taxon>
        <taxon>Comamonadaceae</taxon>
        <taxon>Comamonas</taxon>
    </lineage>
</organism>
<feature type="region of interest" description="Disordered" evidence="1">
    <location>
        <begin position="80"/>
        <end position="106"/>
    </location>
</feature>
<evidence type="ECO:0000256" key="1">
    <source>
        <dbReference type="SAM" id="MobiDB-lite"/>
    </source>
</evidence>
<accession>A0A096G8D4</accession>
<gene>
    <name evidence="3" type="ORF">P353_08555</name>
</gene>
<proteinExistence type="predicted"/>
<feature type="domain" description="DNA-binding protein H-NS-like C-terminal" evidence="2">
    <location>
        <begin position="81"/>
        <end position="112"/>
    </location>
</feature>
<sequence length="133" mass="15369">MHEEPALTVHVDHHLGHTYTLMKSYSQLKAELAQLDKQIAQARASEETDALIQVRELVQSFGFTVHQVFPLPQPAKKEPVARYYDPDTGQSWSGRGKPPRWIDGKDRSLFEIDRRPTYDFNAPRDERNPFPVQ</sequence>
<dbReference type="AlphaFoldDB" id="A0A096G8D4"/>